<evidence type="ECO:0008006" key="4">
    <source>
        <dbReference type="Google" id="ProtNLM"/>
    </source>
</evidence>
<keyword evidence="2" id="KW-0812">Transmembrane</keyword>
<keyword evidence="2" id="KW-0472">Membrane</keyword>
<name>A0A481YTR5_9VIRU</name>
<organism evidence="3">
    <name type="scientific">Marseillevirus LCMAC101</name>
    <dbReference type="NCBI Taxonomy" id="2506602"/>
    <lineage>
        <taxon>Viruses</taxon>
        <taxon>Varidnaviria</taxon>
        <taxon>Bamfordvirae</taxon>
        <taxon>Nucleocytoviricota</taxon>
        <taxon>Megaviricetes</taxon>
        <taxon>Pimascovirales</taxon>
        <taxon>Pimascovirales incertae sedis</taxon>
        <taxon>Marseilleviridae</taxon>
    </lineage>
</organism>
<dbReference type="EMBL" id="MK500328">
    <property type="protein sequence ID" value="QBK85904.1"/>
    <property type="molecule type" value="Genomic_DNA"/>
</dbReference>
<reference evidence="3" key="1">
    <citation type="journal article" date="2019" name="MBio">
        <title>Virus Genomes from Deep Sea Sediments Expand the Ocean Megavirome and Support Independent Origins of Viral Gigantism.</title>
        <authorList>
            <person name="Backstrom D."/>
            <person name="Yutin N."/>
            <person name="Jorgensen S.L."/>
            <person name="Dharamshi J."/>
            <person name="Homa F."/>
            <person name="Zaremba-Niedwiedzka K."/>
            <person name="Spang A."/>
            <person name="Wolf Y.I."/>
            <person name="Koonin E.V."/>
            <person name="Ettema T.J."/>
        </authorList>
    </citation>
    <scope>NUCLEOTIDE SEQUENCE</scope>
</reference>
<feature type="region of interest" description="Disordered" evidence="1">
    <location>
        <begin position="84"/>
        <end position="104"/>
    </location>
</feature>
<sequence length="104" mass="11795">MKDWAIFLIAAITIIVTVIIWNSYNSTSYRRLRALKSQLGRDPTVYRKRIKAGLRNIGDDIGDLGDDIGDLGDGVRRVWDDIWPDRDGYDEDDGGYDGEHGGYM</sequence>
<keyword evidence="2" id="KW-1133">Transmembrane helix</keyword>
<gene>
    <name evidence="3" type="ORF">LCMAC101_04990</name>
</gene>
<feature type="transmembrane region" description="Helical" evidence="2">
    <location>
        <begin position="6"/>
        <end position="24"/>
    </location>
</feature>
<evidence type="ECO:0000256" key="2">
    <source>
        <dbReference type="SAM" id="Phobius"/>
    </source>
</evidence>
<proteinExistence type="predicted"/>
<evidence type="ECO:0000256" key="1">
    <source>
        <dbReference type="SAM" id="MobiDB-lite"/>
    </source>
</evidence>
<evidence type="ECO:0000313" key="3">
    <source>
        <dbReference type="EMBL" id="QBK85904.1"/>
    </source>
</evidence>
<accession>A0A481YTR5</accession>
<protein>
    <recommendedName>
        <fullName evidence="4">Transmembrane protein</fullName>
    </recommendedName>
</protein>